<proteinExistence type="predicted"/>
<protein>
    <submittedName>
        <fullName evidence="1">Uncharacterized protein</fullName>
    </submittedName>
</protein>
<dbReference type="EMBL" id="LR796280">
    <property type="protein sequence ID" value="CAB4134205.1"/>
    <property type="molecule type" value="Genomic_DNA"/>
</dbReference>
<evidence type="ECO:0000313" key="1">
    <source>
        <dbReference type="EMBL" id="CAB4134205.1"/>
    </source>
</evidence>
<reference evidence="1" key="1">
    <citation type="submission" date="2020-04" db="EMBL/GenBank/DDBJ databases">
        <authorList>
            <person name="Chiriac C."/>
            <person name="Salcher M."/>
            <person name="Ghai R."/>
            <person name="Kavagutti S V."/>
        </authorList>
    </citation>
    <scope>NUCLEOTIDE SEQUENCE</scope>
</reference>
<accession>A0A6J5LJ65</accession>
<name>A0A6J5LJ65_9CAUD</name>
<gene>
    <name evidence="1" type="ORF">UFOVP266_31</name>
</gene>
<organism evidence="1">
    <name type="scientific">uncultured Caudovirales phage</name>
    <dbReference type="NCBI Taxonomy" id="2100421"/>
    <lineage>
        <taxon>Viruses</taxon>
        <taxon>Duplodnaviria</taxon>
        <taxon>Heunggongvirae</taxon>
        <taxon>Uroviricota</taxon>
        <taxon>Caudoviricetes</taxon>
        <taxon>Peduoviridae</taxon>
        <taxon>Maltschvirus</taxon>
        <taxon>Maltschvirus maltsch</taxon>
    </lineage>
</organism>
<sequence length="70" mass="7947">MVDIVERLRNFETTNVDILFLKNDAALEIEKLRAALHTIGYGPPHEGEPLELLNQFVDLARSALQQKDSE</sequence>